<evidence type="ECO:0000256" key="1">
    <source>
        <dbReference type="SAM" id="SignalP"/>
    </source>
</evidence>
<sequence length="145" mass="16286">MHANRLLTYILCLHLADTNDCYMCMDLEGIEGRGGNEVASCFFKVVTSGVIVKKILVLWCDNCVAQNKNRIVLMAIIYLSLELKYLVSGYSFMDCDGDCGVIEKRCKVSNRVVPKELEDIVKSARVNTTFHVLSMLADDLINFAH</sequence>
<dbReference type="Proteomes" id="UP001159363">
    <property type="component" value="Chromosome 4"/>
</dbReference>
<evidence type="ECO:0000313" key="3">
    <source>
        <dbReference type="EMBL" id="KAJ8883396.1"/>
    </source>
</evidence>
<feature type="signal peptide" evidence="1">
    <location>
        <begin position="1"/>
        <end position="18"/>
    </location>
</feature>
<comment type="caution">
    <text evidence="3">The sequence shown here is derived from an EMBL/GenBank/DDBJ whole genome shotgun (WGS) entry which is preliminary data.</text>
</comment>
<organism evidence="3 4">
    <name type="scientific">Dryococelus australis</name>
    <dbReference type="NCBI Taxonomy" id="614101"/>
    <lineage>
        <taxon>Eukaryota</taxon>
        <taxon>Metazoa</taxon>
        <taxon>Ecdysozoa</taxon>
        <taxon>Arthropoda</taxon>
        <taxon>Hexapoda</taxon>
        <taxon>Insecta</taxon>
        <taxon>Pterygota</taxon>
        <taxon>Neoptera</taxon>
        <taxon>Polyneoptera</taxon>
        <taxon>Phasmatodea</taxon>
        <taxon>Verophasmatodea</taxon>
        <taxon>Anareolatae</taxon>
        <taxon>Phasmatidae</taxon>
        <taxon>Eurycanthinae</taxon>
        <taxon>Dryococelus</taxon>
    </lineage>
</organism>
<evidence type="ECO:0000313" key="4">
    <source>
        <dbReference type="Proteomes" id="UP001159363"/>
    </source>
</evidence>
<keyword evidence="4" id="KW-1185">Reference proteome</keyword>
<feature type="domain" description="DUF7869" evidence="2">
    <location>
        <begin position="35"/>
        <end position="129"/>
    </location>
</feature>
<reference evidence="3 4" key="1">
    <citation type="submission" date="2023-02" db="EMBL/GenBank/DDBJ databases">
        <title>LHISI_Scaffold_Assembly.</title>
        <authorList>
            <person name="Stuart O.P."/>
            <person name="Cleave R."/>
            <person name="Magrath M.J.L."/>
            <person name="Mikheyev A.S."/>
        </authorList>
    </citation>
    <scope>NUCLEOTIDE SEQUENCE [LARGE SCALE GENOMIC DNA]</scope>
    <source>
        <strain evidence="3">Daus_M_001</strain>
        <tissue evidence="3">Leg muscle</tissue>
    </source>
</reference>
<dbReference type="Pfam" id="PF25273">
    <property type="entry name" value="DUF7869"/>
    <property type="match status" value="1"/>
</dbReference>
<accession>A0ABQ9HGF1</accession>
<protein>
    <recommendedName>
        <fullName evidence="2">DUF7869 domain-containing protein</fullName>
    </recommendedName>
</protein>
<gene>
    <name evidence="3" type="ORF">PR048_015239</name>
</gene>
<keyword evidence="1" id="KW-0732">Signal</keyword>
<dbReference type="InterPro" id="IPR057191">
    <property type="entry name" value="DUF7869"/>
</dbReference>
<evidence type="ECO:0000259" key="2">
    <source>
        <dbReference type="Pfam" id="PF25273"/>
    </source>
</evidence>
<name>A0ABQ9HGF1_9NEOP</name>
<proteinExistence type="predicted"/>
<feature type="chain" id="PRO_5046497256" description="DUF7869 domain-containing protein" evidence="1">
    <location>
        <begin position="19"/>
        <end position="145"/>
    </location>
</feature>
<dbReference type="EMBL" id="JARBHB010000005">
    <property type="protein sequence ID" value="KAJ8883396.1"/>
    <property type="molecule type" value="Genomic_DNA"/>
</dbReference>